<dbReference type="InterPro" id="IPR036071">
    <property type="entry name" value="AMMECR1_dom_sf"/>
</dbReference>
<dbReference type="InterPro" id="IPR023473">
    <property type="entry name" value="AMMECR1"/>
</dbReference>
<dbReference type="InterPro" id="IPR027485">
    <property type="entry name" value="AMMECR1_N"/>
</dbReference>
<dbReference type="AlphaFoldDB" id="A0A974SML9"/>
<dbReference type="Gene3D" id="3.30.1490.150">
    <property type="entry name" value="Hypothetical protein ph0010, domain 2"/>
    <property type="match status" value="1"/>
</dbReference>
<reference evidence="2" key="1">
    <citation type="submission" date="2020-11" db="EMBL/GenBank/DDBJ databases">
        <title>Azospira restricta DSM 18626 genome sequence.</title>
        <authorList>
            <person name="Moe W.M."/>
        </authorList>
    </citation>
    <scope>NUCLEOTIDE SEQUENCE</scope>
    <source>
        <strain evidence="2">DSM 18626</strain>
    </source>
</reference>
<dbReference type="PROSITE" id="PS51112">
    <property type="entry name" value="AMMECR1"/>
    <property type="match status" value="1"/>
</dbReference>
<dbReference type="KEGG" id="ares:IWH25_12470"/>
<dbReference type="Proteomes" id="UP000663444">
    <property type="component" value="Chromosome"/>
</dbReference>
<dbReference type="InterPro" id="IPR002733">
    <property type="entry name" value="AMMECR1_domain"/>
</dbReference>
<dbReference type="SUPFAM" id="SSF143447">
    <property type="entry name" value="AMMECR1-like"/>
    <property type="match status" value="1"/>
</dbReference>
<name>A0A974SML9_9RHOO</name>
<proteinExistence type="predicted"/>
<protein>
    <submittedName>
        <fullName evidence="2">AmmeMemoRadiSam system protein A</fullName>
    </submittedName>
</protein>
<dbReference type="Pfam" id="PF01871">
    <property type="entry name" value="AMMECR1"/>
    <property type="match status" value="1"/>
</dbReference>
<feature type="domain" description="AMMECR1" evidence="1">
    <location>
        <begin position="5"/>
        <end position="182"/>
    </location>
</feature>
<evidence type="ECO:0000313" key="2">
    <source>
        <dbReference type="EMBL" id="QRJ62587.1"/>
    </source>
</evidence>
<evidence type="ECO:0000259" key="1">
    <source>
        <dbReference type="PROSITE" id="PS51112"/>
    </source>
</evidence>
<dbReference type="NCBIfam" id="TIGR04335">
    <property type="entry name" value="AmmeMemoSam_A"/>
    <property type="match status" value="1"/>
</dbReference>
<sequence>MPTDALGRQLVAIAREAIESSYRDIPAVSGDDPRLEAPGATFVTLTQRGRLRGCIGSLEAWRTLAEDVRENACAAAFRDPRFAPLAVDELAQTRVEVSLLTPAEAIACHDEDDALRQLRPGVDGIVLECGGRRATFLPQVWEQLPEPQRFLAQLKRKAGLPDDYWSDRLRLSRYHVQKWKEN</sequence>
<organism evidence="2 3">
    <name type="scientific">Azospira restricta</name>
    <dbReference type="NCBI Taxonomy" id="404405"/>
    <lineage>
        <taxon>Bacteria</taxon>
        <taxon>Pseudomonadati</taxon>
        <taxon>Pseudomonadota</taxon>
        <taxon>Betaproteobacteria</taxon>
        <taxon>Rhodocyclales</taxon>
        <taxon>Rhodocyclaceae</taxon>
        <taxon>Azospira</taxon>
    </lineage>
</organism>
<evidence type="ECO:0000313" key="3">
    <source>
        <dbReference type="Proteomes" id="UP000663444"/>
    </source>
</evidence>
<dbReference type="RefSeq" id="WP_203386117.1">
    <property type="nucleotide sequence ID" value="NZ_CP064781.1"/>
</dbReference>
<dbReference type="NCBIfam" id="TIGR00296">
    <property type="entry name" value="TIGR00296 family protein"/>
    <property type="match status" value="1"/>
</dbReference>
<dbReference type="EMBL" id="CP064781">
    <property type="protein sequence ID" value="QRJ62587.1"/>
    <property type="molecule type" value="Genomic_DNA"/>
</dbReference>
<accession>A0A974SML9</accession>
<keyword evidence="3" id="KW-1185">Reference proteome</keyword>
<dbReference type="Gene3D" id="3.30.700.20">
    <property type="entry name" value="Hypothetical protein ph0010, domain 1"/>
    <property type="match status" value="1"/>
</dbReference>
<dbReference type="PANTHER" id="PTHR13016:SF0">
    <property type="entry name" value="AMME SYNDROME CANDIDATE GENE 1 PROTEIN"/>
    <property type="match status" value="1"/>
</dbReference>
<dbReference type="PANTHER" id="PTHR13016">
    <property type="entry name" value="AMMECR1 HOMOLOG"/>
    <property type="match status" value="1"/>
</dbReference>
<gene>
    <name evidence="2" type="primary">amrA</name>
    <name evidence="2" type="ORF">IWH25_12470</name>
</gene>
<dbReference type="InterPro" id="IPR027623">
    <property type="entry name" value="AmmeMemoSam_A"/>
</dbReference>